<dbReference type="GO" id="GO:0005524">
    <property type="term" value="F:ATP binding"/>
    <property type="evidence" value="ECO:0007669"/>
    <property type="project" value="UniProtKB-UniRule"/>
</dbReference>
<evidence type="ECO:0000313" key="7">
    <source>
        <dbReference type="WBParaSite" id="SSTP_0001243100.1"/>
    </source>
</evidence>
<dbReference type="SUPFAM" id="SSF56059">
    <property type="entry name" value="Glutathione synthetase ATP-binding domain-like"/>
    <property type="match status" value="1"/>
</dbReference>
<evidence type="ECO:0000313" key="6">
    <source>
        <dbReference type="Proteomes" id="UP000035681"/>
    </source>
</evidence>
<dbReference type="PROSITE" id="PS50975">
    <property type="entry name" value="ATP_GRASP"/>
    <property type="match status" value="1"/>
</dbReference>
<dbReference type="AlphaFoldDB" id="A0A0K0ESK1"/>
<dbReference type="STRING" id="6248.A0A0K0ESK1"/>
<evidence type="ECO:0000256" key="1">
    <source>
        <dbReference type="ARBA" id="ARBA00022553"/>
    </source>
</evidence>
<evidence type="ECO:0000256" key="4">
    <source>
        <dbReference type="PROSITE-ProRule" id="PRU00409"/>
    </source>
</evidence>
<dbReference type="GO" id="GO:0000828">
    <property type="term" value="F:inositol hexakisphosphate kinase activity"/>
    <property type="evidence" value="ECO:0007669"/>
    <property type="project" value="TreeGrafter"/>
</dbReference>
<protein>
    <submittedName>
        <fullName evidence="7 8">ATP-grasp domain-containing protein</fullName>
    </submittedName>
</protein>
<comment type="catalytic activity">
    <reaction evidence="3">
        <text>1D-myo-inositol hexakisphosphate + ATP = 1-diphospho-1D-myo-inositol 2,3,4,5,6-pentakisphosphate + ADP</text>
        <dbReference type="Rhea" id="RHEA:37459"/>
        <dbReference type="ChEBI" id="CHEBI:30616"/>
        <dbReference type="ChEBI" id="CHEBI:58130"/>
        <dbReference type="ChEBI" id="CHEBI:74946"/>
        <dbReference type="ChEBI" id="CHEBI:456216"/>
        <dbReference type="EC" id="2.7.4.24"/>
    </reaction>
    <physiologicalReaction direction="left-to-right" evidence="3">
        <dbReference type="Rhea" id="RHEA:37460"/>
    </physiologicalReaction>
</comment>
<keyword evidence="4" id="KW-0067">ATP-binding</keyword>
<keyword evidence="6" id="KW-1185">Reference proteome</keyword>
<dbReference type="Gene3D" id="3.40.50.11950">
    <property type="match status" value="1"/>
</dbReference>
<dbReference type="Pfam" id="PF08443">
    <property type="entry name" value="RimK"/>
    <property type="match status" value="1"/>
</dbReference>
<dbReference type="GO" id="GO:0033857">
    <property type="term" value="F:5-diphosphoinositol pentakisphosphate 1-kinase activity"/>
    <property type="evidence" value="ECO:0007669"/>
    <property type="project" value="TreeGrafter"/>
</dbReference>
<keyword evidence="1" id="KW-0597">Phosphoprotein</keyword>
<name>A0A0K0ESK1_STRER</name>
<dbReference type="InterPro" id="IPR040557">
    <property type="entry name" value="VIP1_N"/>
</dbReference>
<dbReference type="GO" id="GO:0006020">
    <property type="term" value="P:inositol metabolic process"/>
    <property type="evidence" value="ECO:0007669"/>
    <property type="project" value="TreeGrafter"/>
</dbReference>
<dbReference type="GO" id="GO:0005829">
    <property type="term" value="C:cytosol"/>
    <property type="evidence" value="ECO:0007669"/>
    <property type="project" value="TreeGrafter"/>
</dbReference>
<evidence type="ECO:0000313" key="8">
    <source>
        <dbReference type="WBParaSite" id="TCONS_00017018.p1"/>
    </source>
</evidence>
<feature type="domain" description="ATP-grasp" evidence="5">
    <location>
        <begin position="105"/>
        <end position="318"/>
    </location>
</feature>
<dbReference type="WBParaSite" id="TCONS_00017018.p1">
    <property type="protein sequence ID" value="TCONS_00017018.p1"/>
    <property type="gene ID" value="XLOC_011096"/>
</dbReference>
<evidence type="ECO:0000256" key="3">
    <source>
        <dbReference type="ARBA" id="ARBA00034629"/>
    </source>
</evidence>
<evidence type="ECO:0000256" key="2">
    <source>
        <dbReference type="ARBA" id="ARBA00033696"/>
    </source>
</evidence>
<evidence type="ECO:0000259" key="5">
    <source>
        <dbReference type="PROSITE" id="PS50975"/>
    </source>
</evidence>
<dbReference type="Gene3D" id="3.30.470.20">
    <property type="entry name" value="ATP-grasp fold, B domain"/>
    <property type="match status" value="1"/>
</dbReference>
<sequence length="389" mass="45395">MKITEDKKILVGVCAMSKKTMKKPMILILENMMKNYGSYLDIIYFSDNTILFKSIDEWPVVDALITFYSTGFPIDKAMEYVIKYKPFLINDLEKQIKIMDRDCVLSILNEAGINHPEYNIVKRNENGEVLNNFEEYDDYIIIDGKKFMKPFVEKPLSGEDHNINIYYHSSQGSGCRRLFRKKDNMSSIFSTASQVRKDKSYLYEKFIETSNIDIKCYAVGNKYCYAESRKAPAVDGMIERDINGKEKREEVILTNEEMKMSAKLVKAFNHTVCGFDILRDGEKSYVCDVNGFSFVKEVPKYYEEAGSIIGKIIYNNFNINKKKDNDIVVNENLILSNDLQNMPIEKYKFNIQQNKDNISNFNKQEYNKNQKKKKEIIELSKVKVLQRNF</sequence>
<dbReference type="GO" id="GO:0032958">
    <property type="term" value="P:inositol phosphate biosynthetic process"/>
    <property type="evidence" value="ECO:0007669"/>
    <property type="project" value="TreeGrafter"/>
</dbReference>
<dbReference type="InterPro" id="IPR011761">
    <property type="entry name" value="ATP-grasp"/>
</dbReference>
<dbReference type="Pfam" id="PF18086">
    <property type="entry name" value="PPIP5K2_N"/>
    <property type="match status" value="1"/>
</dbReference>
<dbReference type="InterPro" id="IPR013651">
    <property type="entry name" value="ATP-grasp_RimK-type"/>
</dbReference>
<dbReference type="FunFam" id="3.30.470.20:FF:000036">
    <property type="entry name" value="Inositol hexakisphosphate and diphosphoinositol-pentakisphosphate kinase"/>
    <property type="match status" value="1"/>
</dbReference>
<dbReference type="WBParaSite" id="SSTP_0001243100.1">
    <property type="protein sequence ID" value="SSTP_0001243100.1"/>
    <property type="gene ID" value="SSTP_0001243100"/>
</dbReference>
<proteinExistence type="predicted"/>
<dbReference type="PANTHER" id="PTHR12750">
    <property type="entry name" value="DIPHOSPHOINOSITOL PENTAKISPHOSPHATE KINASE"/>
    <property type="match status" value="1"/>
</dbReference>
<comment type="catalytic activity">
    <reaction evidence="2">
        <text>5-diphospho-1D-myo-inositol 1,2,3,4,6-pentakisphosphate + ATP + H(+) = 1,5-bis(diphospho)-1D-myo-inositol 2,3,4,6-tetrakisphosphate + ADP</text>
        <dbReference type="Rhea" id="RHEA:10276"/>
        <dbReference type="ChEBI" id="CHEBI:15378"/>
        <dbReference type="ChEBI" id="CHEBI:30616"/>
        <dbReference type="ChEBI" id="CHEBI:58628"/>
        <dbReference type="ChEBI" id="CHEBI:77983"/>
        <dbReference type="ChEBI" id="CHEBI:456216"/>
        <dbReference type="EC" id="2.7.4.24"/>
    </reaction>
    <physiologicalReaction direction="left-to-right" evidence="2">
        <dbReference type="Rhea" id="RHEA:10277"/>
    </physiologicalReaction>
</comment>
<dbReference type="PANTHER" id="PTHR12750:SF9">
    <property type="entry name" value="INOSITOL HEXAKISPHOSPHATE AND DIPHOSPHOINOSITOL-PENTAKISPHOSPHATE KINASE"/>
    <property type="match status" value="1"/>
</dbReference>
<dbReference type="GO" id="GO:0046872">
    <property type="term" value="F:metal ion binding"/>
    <property type="evidence" value="ECO:0007669"/>
    <property type="project" value="InterPro"/>
</dbReference>
<organism evidence="7">
    <name type="scientific">Strongyloides stercoralis</name>
    <name type="common">Threadworm</name>
    <dbReference type="NCBI Taxonomy" id="6248"/>
    <lineage>
        <taxon>Eukaryota</taxon>
        <taxon>Metazoa</taxon>
        <taxon>Ecdysozoa</taxon>
        <taxon>Nematoda</taxon>
        <taxon>Chromadorea</taxon>
        <taxon>Rhabditida</taxon>
        <taxon>Tylenchina</taxon>
        <taxon>Panagrolaimomorpha</taxon>
        <taxon>Strongyloidoidea</taxon>
        <taxon>Strongyloididae</taxon>
        <taxon>Strongyloides</taxon>
    </lineage>
</organism>
<keyword evidence="4" id="KW-0547">Nucleotide-binding</keyword>
<accession>A0A0K0ESK1</accession>
<reference evidence="7" key="1">
    <citation type="submission" date="2015-08" db="UniProtKB">
        <authorList>
            <consortium name="WormBaseParasite"/>
        </authorList>
    </citation>
    <scope>IDENTIFICATION</scope>
</reference>
<dbReference type="InterPro" id="IPR037446">
    <property type="entry name" value="His_Pase_VIP1"/>
</dbReference>
<dbReference type="Proteomes" id="UP000035681">
    <property type="component" value="Unplaced"/>
</dbReference>